<evidence type="ECO:0000256" key="5">
    <source>
        <dbReference type="ARBA" id="ARBA00022660"/>
    </source>
</evidence>
<keyword evidence="4 14" id="KW-0813">Transport</keyword>
<gene>
    <name evidence="16" type="primary">NDUAD</name>
</gene>
<feature type="region of interest" description="Disordered" evidence="15">
    <location>
        <begin position="1"/>
        <end position="20"/>
    </location>
</feature>
<comment type="similarity">
    <text evidence="2 14">Belongs to the complex I NDUFA13 subunit family.</text>
</comment>
<feature type="transmembrane region" description="Helical" evidence="14">
    <location>
        <begin position="32"/>
        <end position="53"/>
    </location>
</feature>
<comment type="subunit">
    <text evidence="13">Complex I is composed of 45 different subunits. Interacts with CARD15, but not with CARD4. Interacts with STAT3, but not with STAT1, STAT2 and STAT5A. Interacts with OLFM4.</text>
</comment>
<evidence type="ECO:0000256" key="8">
    <source>
        <dbReference type="ARBA" id="ARBA00022982"/>
    </source>
</evidence>
<dbReference type="GO" id="GO:0005743">
    <property type="term" value="C:mitochondrial inner membrane"/>
    <property type="evidence" value="ECO:0007669"/>
    <property type="project" value="UniProtKB-SubCell"/>
</dbReference>
<keyword evidence="5 14" id="KW-0679">Respiratory chain</keyword>
<evidence type="ECO:0000256" key="15">
    <source>
        <dbReference type="SAM" id="MobiDB-lite"/>
    </source>
</evidence>
<evidence type="ECO:0000256" key="13">
    <source>
        <dbReference type="ARBA" id="ARBA00046797"/>
    </source>
</evidence>
<dbReference type="GO" id="GO:0045271">
    <property type="term" value="C:respiratory chain complex I"/>
    <property type="evidence" value="ECO:0007669"/>
    <property type="project" value="UniProtKB-UniRule"/>
</dbReference>
<dbReference type="PANTHER" id="PTHR12966:SF0">
    <property type="entry name" value="NADH DEHYDROGENASE [UBIQUINONE] 1 ALPHA SUBCOMPLEX SUBUNIT 13"/>
    <property type="match status" value="1"/>
</dbReference>
<dbReference type="Pfam" id="PF06212">
    <property type="entry name" value="GRIM-19"/>
    <property type="match status" value="1"/>
</dbReference>
<evidence type="ECO:0000256" key="7">
    <source>
        <dbReference type="ARBA" id="ARBA00022792"/>
    </source>
</evidence>
<dbReference type="AlphaFoldDB" id="V5I9I8"/>
<evidence type="ECO:0000313" key="16">
    <source>
        <dbReference type="EMBL" id="JAB65606.1"/>
    </source>
</evidence>
<comment type="subcellular location">
    <subcellularLocation>
        <location evidence="1 14">Mitochondrion inner membrane</location>
        <topology evidence="1 14">Single-pass membrane protein</topology>
        <orientation evidence="1 14">Matrix side</orientation>
    </subcellularLocation>
</comment>
<evidence type="ECO:0000256" key="10">
    <source>
        <dbReference type="ARBA" id="ARBA00023128"/>
    </source>
</evidence>
<evidence type="ECO:0000256" key="3">
    <source>
        <dbReference type="ARBA" id="ARBA00018192"/>
    </source>
</evidence>
<accession>V5I9I8</accession>
<organism evidence="16">
    <name type="scientific">Anoplophora glabripennis</name>
    <name type="common">Asian longhorn beetle</name>
    <name type="synonym">Anoplophora nobilis</name>
    <dbReference type="NCBI Taxonomy" id="217634"/>
    <lineage>
        <taxon>Eukaryota</taxon>
        <taxon>Metazoa</taxon>
        <taxon>Ecdysozoa</taxon>
        <taxon>Arthropoda</taxon>
        <taxon>Hexapoda</taxon>
        <taxon>Insecta</taxon>
        <taxon>Pterygota</taxon>
        <taxon>Neoptera</taxon>
        <taxon>Endopterygota</taxon>
        <taxon>Coleoptera</taxon>
        <taxon>Polyphaga</taxon>
        <taxon>Cucujiformia</taxon>
        <taxon>Chrysomeloidea</taxon>
        <taxon>Cerambycidae</taxon>
        <taxon>Lamiinae</taxon>
        <taxon>Lamiini</taxon>
        <taxon>Anoplophora</taxon>
    </lineage>
</organism>
<sequence>MATGAAEFRQDMPPPGGTKPIHYQRIPARQYFNGWALFGGYIAVTAGAAYLYYLNCKVVHAEEIEMRSASFAIYPMLLAERDREYLKQLRRNRDEETKLMANVEGWKTGTWYGEPIYTTQPKDTLINPRAQEYYIHASFRDFSKRANIGLLS</sequence>
<evidence type="ECO:0000256" key="1">
    <source>
        <dbReference type="ARBA" id="ARBA00004298"/>
    </source>
</evidence>
<keyword evidence="10 14" id="KW-0496">Mitochondrion</keyword>
<keyword evidence="16" id="KW-0830">Ubiquinone</keyword>
<keyword evidence="6 14" id="KW-0812">Transmembrane</keyword>
<proteinExistence type="inferred from homology"/>
<name>V5I9I8_ANOGL</name>
<keyword evidence="11 14" id="KW-0472">Membrane</keyword>
<evidence type="ECO:0000256" key="4">
    <source>
        <dbReference type="ARBA" id="ARBA00022448"/>
    </source>
</evidence>
<dbReference type="InterPro" id="IPR009346">
    <property type="entry name" value="GRIM-19"/>
</dbReference>
<keyword evidence="7 14" id="KW-0999">Mitochondrion inner membrane</keyword>
<reference evidence="16" key="1">
    <citation type="submission" date="2013-07" db="EMBL/GenBank/DDBJ databases">
        <title>Midgut Transcriptome Profiling of Anoplphora glabripennis, a Lignocellulose Degrading, Wood-Boring Cerambycid.</title>
        <authorList>
            <person name="Scully E.D."/>
            <person name="Hoover K."/>
            <person name="Carlson J.E."/>
            <person name="Tien M."/>
            <person name="Geib S.M."/>
        </authorList>
    </citation>
    <scope>NUCLEOTIDE SEQUENCE</scope>
</reference>
<dbReference type="PANTHER" id="PTHR12966">
    <property type="entry name" value="NADH DEHYDROGENASE UBIQUINONE 1 ALPHA SUBCOMPLEX SUBUNIT 13"/>
    <property type="match status" value="1"/>
</dbReference>
<keyword evidence="9 14" id="KW-1133">Transmembrane helix</keyword>
<evidence type="ECO:0000256" key="12">
    <source>
        <dbReference type="ARBA" id="ARBA00045908"/>
    </source>
</evidence>
<comment type="function">
    <text evidence="14">Complex I functions in the transfer of electrons from NADH to the respiratory chain. Accessory subunit of the mitochondrial membrane respiratory chain NADH dehydrogenase (Complex I), that is believed not to be involved in catalysis.</text>
</comment>
<evidence type="ECO:0000256" key="2">
    <source>
        <dbReference type="ARBA" id="ARBA00007312"/>
    </source>
</evidence>
<dbReference type="EMBL" id="GALX01002860">
    <property type="protein sequence ID" value="JAB65606.1"/>
    <property type="molecule type" value="Transcribed_RNA"/>
</dbReference>
<comment type="function">
    <text evidence="12">Accessory subunit of the mitochondrial membrane respiratory chain NADH dehydrogenase (Complex I), that is believed not to be involved in catalysis. Complex I functions in the transfer of electrons from NADH to the respiratory chain. The immediate electron acceptor for the enzyme is believed to be ubiquinone. Involved in the interferon/all-trans-retinoic acid (IFN/RA) induced cell death. This apoptotic activity is inhibited by interaction with viral IRF1. Prevents the transactivation of STAT3 target genes. May play a role in CARD15-mediated innate mucosal responses and serve to regulate intestinal epithelial cell responses to microbes.</text>
</comment>
<evidence type="ECO:0000256" key="9">
    <source>
        <dbReference type="ARBA" id="ARBA00022989"/>
    </source>
</evidence>
<evidence type="ECO:0000256" key="11">
    <source>
        <dbReference type="ARBA" id="ARBA00023136"/>
    </source>
</evidence>
<protein>
    <recommendedName>
        <fullName evidence="3 14">NADH dehydrogenase [ubiquinone] 1 alpha subcomplex subunit 13</fullName>
    </recommendedName>
</protein>
<keyword evidence="8 14" id="KW-0249">Electron transport</keyword>
<evidence type="ECO:0000256" key="6">
    <source>
        <dbReference type="ARBA" id="ARBA00022692"/>
    </source>
</evidence>
<evidence type="ECO:0000256" key="14">
    <source>
        <dbReference type="RuleBase" id="RU368034"/>
    </source>
</evidence>